<dbReference type="SUPFAM" id="SSF51679">
    <property type="entry name" value="Bacterial luciferase-like"/>
    <property type="match status" value="1"/>
</dbReference>
<dbReference type="Gene3D" id="3.20.20.30">
    <property type="entry name" value="Luciferase-like domain"/>
    <property type="match status" value="1"/>
</dbReference>
<dbReference type="GO" id="GO:0016705">
    <property type="term" value="F:oxidoreductase activity, acting on paired donors, with incorporation or reduction of molecular oxygen"/>
    <property type="evidence" value="ECO:0007669"/>
    <property type="project" value="InterPro"/>
</dbReference>
<keyword evidence="2" id="KW-1185">Reference proteome</keyword>
<dbReference type="InterPro" id="IPR036661">
    <property type="entry name" value="Luciferase-like_sf"/>
</dbReference>
<evidence type="ECO:0000313" key="1">
    <source>
        <dbReference type="EMBL" id="OAK55943.1"/>
    </source>
</evidence>
<dbReference type="RefSeq" id="WP_068423243.1">
    <property type="nucleotide sequence ID" value="NZ_LVHI01000007.1"/>
</dbReference>
<organism evidence="1 2">
    <name type="scientific">Rhodococcoides kyotonense</name>
    <dbReference type="NCBI Taxonomy" id="398843"/>
    <lineage>
        <taxon>Bacteria</taxon>
        <taxon>Bacillati</taxon>
        <taxon>Actinomycetota</taxon>
        <taxon>Actinomycetes</taxon>
        <taxon>Mycobacteriales</taxon>
        <taxon>Nocardiaceae</taxon>
        <taxon>Rhodococcoides</taxon>
    </lineage>
</organism>
<evidence type="ECO:0000313" key="2">
    <source>
        <dbReference type="Proteomes" id="UP000077519"/>
    </source>
</evidence>
<gene>
    <name evidence="1" type="ORF">A3K89_18720</name>
</gene>
<reference evidence="1 2" key="1">
    <citation type="submission" date="2016-03" db="EMBL/GenBank/DDBJ databases">
        <title>Genome sequence of Rhodococcus kyotonensis KB10.</title>
        <authorList>
            <person name="Jeong H."/>
            <person name="Hong C.E."/>
            <person name="Jo S.H."/>
            <person name="Park J.M."/>
        </authorList>
    </citation>
    <scope>NUCLEOTIDE SEQUENCE [LARGE SCALE GENOMIC DNA]</scope>
    <source>
        <strain evidence="1 2">KB10</strain>
    </source>
</reference>
<name>A0A177YKB6_9NOCA</name>
<sequence length="169" mass="17239">MSNTSPVRVAVDHAGTWTEITDAVPTEAVARIVAADLREGQQARTALRSDAVAAGKEADSVAVFLDIEFHIADDARTARREFAALDVPAVPGSIRYVGTAAGLAGLVADVKAAEVADGVTLVAVGPEARNLADVAAGVVPWLEDRGVAFQVDGLLAATGAVPSARELAS</sequence>
<dbReference type="Proteomes" id="UP000077519">
    <property type="component" value="Unassembled WGS sequence"/>
</dbReference>
<accession>A0A177YKB6</accession>
<dbReference type="AlphaFoldDB" id="A0A177YKB6"/>
<proteinExistence type="predicted"/>
<comment type="caution">
    <text evidence="1">The sequence shown here is derived from an EMBL/GenBank/DDBJ whole genome shotgun (WGS) entry which is preliminary data.</text>
</comment>
<dbReference type="EMBL" id="LVHI01000007">
    <property type="protein sequence ID" value="OAK55943.1"/>
    <property type="molecule type" value="Genomic_DNA"/>
</dbReference>
<evidence type="ECO:0008006" key="3">
    <source>
        <dbReference type="Google" id="ProtNLM"/>
    </source>
</evidence>
<protein>
    <recommendedName>
        <fullName evidence="3">Luciferase-like monooxygenase</fullName>
    </recommendedName>
</protein>